<evidence type="ECO:0000256" key="3">
    <source>
        <dbReference type="HAMAP-Rule" id="MF_02225"/>
    </source>
</evidence>
<dbReference type="AlphaFoldDB" id="A0A3D8TUI8"/>
<comment type="caution">
    <text evidence="7">The sequence shown here is derived from an EMBL/GenBank/DDBJ whole genome shotgun (WGS) entry which is preliminary data.</text>
</comment>
<protein>
    <recommendedName>
        <fullName evidence="3">Coenzyme A biosynthesis bifunctional protein CoaBC</fullName>
    </recommendedName>
    <alternativeName>
        <fullName evidence="3">DNA/pantothenate metabolism flavoprotein</fullName>
    </alternativeName>
    <alternativeName>
        <fullName evidence="3">Phosphopantothenoylcysteine synthetase/decarboxylase</fullName>
        <shortName evidence="3">PPCS-PPCDC</shortName>
    </alternativeName>
    <domain>
        <recommendedName>
            <fullName evidence="3">Phosphopantothenoylcysteine decarboxylase</fullName>
            <shortName evidence="3">PPC decarboxylase</shortName>
            <shortName evidence="3">PPC-DC</shortName>
            <ecNumber evidence="3">4.1.1.36</ecNumber>
        </recommendedName>
        <alternativeName>
            <fullName evidence="3">CoaC</fullName>
        </alternativeName>
    </domain>
    <domain>
        <recommendedName>
            <fullName evidence="3">Phosphopantothenate--cysteine ligase</fullName>
            <ecNumber evidence="3">6.3.2.5</ecNumber>
        </recommendedName>
        <alternativeName>
            <fullName evidence="3">CoaB</fullName>
        </alternativeName>
        <alternativeName>
            <fullName evidence="3">Phosphopantothenoylcysteine synthetase</fullName>
            <shortName evidence="3">PPC synthetase</shortName>
            <shortName evidence="3">PPC-S</shortName>
        </alternativeName>
    </domain>
</protein>
<comment type="pathway">
    <text evidence="3 4">Cofactor biosynthesis; coenzyme A biosynthesis; CoA from (R)-pantothenate: step 3/5.</text>
</comment>
<evidence type="ECO:0000256" key="2">
    <source>
        <dbReference type="ARBA" id="ARBA00023239"/>
    </source>
</evidence>
<proteinExistence type="inferred from homology"/>
<dbReference type="GO" id="GO:0046872">
    <property type="term" value="F:metal ion binding"/>
    <property type="evidence" value="ECO:0007669"/>
    <property type="project" value="UniProtKB-KW"/>
</dbReference>
<dbReference type="GO" id="GO:0071513">
    <property type="term" value="C:phosphopantothenoylcysteine decarboxylase complex"/>
    <property type="evidence" value="ECO:0007669"/>
    <property type="project" value="TreeGrafter"/>
</dbReference>
<dbReference type="GO" id="GO:0010181">
    <property type="term" value="F:FMN binding"/>
    <property type="evidence" value="ECO:0007669"/>
    <property type="project" value="UniProtKB-UniRule"/>
</dbReference>
<feature type="domain" description="DNA/pantothenate metabolism flavoprotein C-terminal" evidence="6">
    <location>
        <begin position="187"/>
        <end position="395"/>
    </location>
</feature>
<dbReference type="EMBL" id="LARY01000002">
    <property type="protein sequence ID" value="RDX01486.1"/>
    <property type="molecule type" value="Genomic_DNA"/>
</dbReference>
<dbReference type="PANTHER" id="PTHR14359:SF6">
    <property type="entry name" value="PHOSPHOPANTOTHENOYLCYSTEINE DECARBOXYLASE"/>
    <property type="match status" value="1"/>
</dbReference>
<dbReference type="Gene3D" id="3.40.50.10300">
    <property type="entry name" value="CoaB-like"/>
    <property type="match status" value="1"/>
</dbReference>
<comment type="function">
    <text evidence="3">Catalyzes two sequential steps in the biosynthesis of coenzyme A. In the first step cysteine is conjugated to 4'-phosphopantothenate to form 4-phosphopantothenoylcysteine. In the second step the latter compound is decarboxylated to form 4'-phosphopantotheine.</text>
</comment>
<dbReference type="Pfam" id="PF02441">
    <property type="entry name" value="Flavoprotein"/>
    <property type="match status" value="1"/>
</dbReference>
<feature type="binding site" evidence="3">
    <location>
        <position position="279"/>
    </location>
    <ligand>
        <name>CTP</name>
        <dbReference type="ChEBI" id="CHEBI:37563"/>
    </ligand>
</feature>
<feature type="binding site" evidence="3">
    <location>
        <position position="338"/>
    </location>
    <ligand>
        <name>CTP</name>
        <dbReference type="ChEBI" id="CHEBI:37563"/>
    </ligand>
</feature>
<keyword evidence="2 3" id="KW-0456">Lyase</keyword>
<comment type="similarity">
    <text evidence="3 4">In the N-terminal section; belongs to the HFCD (homo-oligomeric flavin containing Cys decarboxylase) superfamily.</text>
</comment>
<keyword evidence="3" id="KW-0460">Magnesium</keyword>
<comment type="caution">
    <text evidence="3">Lacks conserved residue(s) required for the propagation of feature annotation.</text>
</comment>
<dbReference type="SUPFAM" id="SSF52507">
    <property type="entry name" value="Homo-oligomeric flavin-containing Cys decarboxylases, HFCD"/>
    <property type="match status" value="1"/>
</dbReference>
<gene>
    <name evidence="3" type="primary">coaBC</name>
    <name evidence="7" type="ORF">UR08_05975</name>
</gene>
<dbReference type="EC" id="6.3.2.5" evidence="3"/>
<dbReference type="InterPro" id="IPR003382">
    <property type="entry name" value="Flavoprotein"/>
</dbReference>
<dbReference type="Pfam" id="PF04127">
    <property type="entry name" value="DFP"/>
    <property type="match status" value="1"/>
</dbReference>
<feature type="region of interest" description="Phosphopantothenoylcysteine decarboxylase" evidence="3">
    <location>
        <begin position="1"/>
        <end position="190"/>
    </location>
</feature>
<keyword evidence="3" id="KW-0511">Multifunctional enzyme</keyword>
<dbReference type="Proteomes" id="UP000257055">
    <property type="component" value="Unassembled WGS sequence"/>
</dbReference>
<evidence type="ECO:0000313" key="8">
    <source>
        <dbReference type="Proteomes" id="UP000257055"/>
    </source>
</evidence>
<evidence type="ECO:0000259" key="5">
    <source>
        <dbReference type="Pfam" id="PF02441"/>
    </source>
</evidence>
<dbReference type="InterPro" id="IPR036551">
    <property type="entry name" value="Flavin_trans-like"/>
</dbReference>
<comment type="function">
    <text evidence="4">Catalyzes two steps in the biosynthesis of coenzyme A. In the first step cysteine is conjugated to 4'-phosphopantothenate to form 4-phosphopantothenoylcysteine, in the latter compound is decarboxylated to form 4'-phosphopantotheine.</text>
</comment>
<keyword evidence="3 4" id="KW-0436">Ligase</keyword>
<organism evidence="7 8">
    <name type="scientific">Listeria kieliensis</name>
    <dbReference type="NCBI Taxonomy" id="1621700"/>
    <lineage>
        <taxon>Bacteria</taxon>
        <taxon>Bacillati</taxon>
        <taxon>Bacillota</taxon>
        <taxon>Bacilli</taxon>
        <taxon>Bacillales</taxon>
        <taxon>Listeriaceae</taxon>
        <taxon>Listeria</taxon>
    </lineage>
</organism>
<dbReference type="InterPro" id="IPR035929">
    <property type="entry name" value="CoaB-like_sf"/>
</dbReference>
<comment type="catalytic activity">
    <reaction evidence="3 4">
        <text>(R)-4'-phosphopantothenate + L-cysteine + CTP = N-[(R)-4-phosphopantothenoyl]-L-cysteine + CMP + diphosphate + H(+)</text>
        <dbReference type="Rhea" id="RHEA:19397"/>
        <dbReference type="ChEBI" id="CHEBI:10986"/>
        <dbReference type="ChEBI" id="CHEBI:15378"/>
        <dbReference type="ChEBI" id="CHEBI:33019"/>
        <dbReference type="ChEBI" id="CHEBI:35235"/>
        <dbReference type="ChEBI" id="CHEBI:37563"/>
        <dbReference type="ChEBI" id="CHEBI:59458"/>
        <dbReference type="ChEBI" id="CHEBI:60377"/>
        <dbReference type="EC" id="6.3.2.5"/>
    </reaction>
</comment>
<sequence length="401" mass="43899">MMNGKNILLAVSGGIAVYKAVALTSKLTQAGANVKVMMTRHAQEFVPPLSFQVLSKNDVYTDTFDEKDSSVVAHIDLADWADLVIVAPATANLIGKMANGIADDMVTTTLLATEAPVWVAPAMNVHMIKHPAVVRNIERLYRDGVRFIEPEEGYLACGYVGRGRLEEPEKIVQHINHFFQEEEKSLFGKRILVTAGATREKIDPVRYLTNRSSGKMGFQVAEQAALRGAHVTVVTAVKDPLLPSQVEVVAVHSAEDMYQAVMERADKQDAFVMAAAVADYTPAHVFDQKMKKTPGDQTFEMKRTKDILAEVGQTKRADQVVIGFAAETENVAENALRKLEAKKADYIVANDVSREGAGFEGDTNIVTIYGADGSEEALPLLEKREVAEKITEKLARKLGRA</sequence>
<keyword evidence="8" id="KW-1185">Reference proteome</keyword>
<dbReference type="GO" id="GO:0004632">
    <property type="term" value="F:phosphopantothenate--cysteine ligase activity"/>
    <property type="evidence" value="ECO:0007669"/>
    <property type="project" value="UniProtKB-UniRule"/>
</dbReference>
<comment type="cofactor">
    <cofactor evidence="3">
        <name>Mg(2+)</name>
        <dbReference type="ChEBI" id="CHEBI:18420"/>
    </cofactor>
</comment>
<feature type="binding site" evidence="3">
    <location>
        <position position="289"/>
    </location>
    <ligand>
        <name>CTP</name>
        <dbReference type="ChEBI" id="CHEBI:37563"/>
    </ligand>
</feature>
<feature type="domain" description="Flavoprotein" evidence="5">
    <location>
        <begin position="5"/>
        <end position="176"/>
    </location>
</feature>
<keyword evidence="1 3" id="KW-0210">Decarboxylase</keyword>
<reference evidence="8" key="1">
    <citation type="submission" date="2015-04" db="EMBL/GenBank/DDBJ databases">
        <authorList>
            <person name="Schardt J."/>
            <person name="Mueller-Herbst S."/>
            <person name="Scherer S."/>
            <person name="Huptas C."/>
        </authorList>
    </citation>
    <scope>NUCLEOTIDE SEQUENCE [LARGE SCALE GENOMIC DNA]</scope>
    <source>
        <strain evidence="8">Kiel-L1</strain>
    </source>
</reference>
<keyword evidence="3" id="KW-0479">Metal-binding</keyword>
<dbReference type="SUPFAM" id="SSF102645">
    <property type="entry name" value="CoaB-like"/>
    <property type="match status" value="1"/>
</dbReference>
<evidence type="ECO:0000313" key="7">
    <source>
        <dbReference type="EMBL" id="RDX01486.1"/>
    </source>
</evidence>
<dbReference type="GO" id="GO:0015941">
    <property type="term" value="P:pantothenate catabolic process"/>
    <property type="evidence" value="ECO:0007669"/>
    <property type="project" value="InterPro"/>
</dbReference>
<comment type="similarity">
    <text evidence="3 4">In the C-terminal section; belongs to the PPC synthetase family.</text>
</comment>
<comment type="cofactor">
    <cofactor evidence="3">
        <name>FMN</name>
        <dbReference type="ChEBI" id="CHEBI:58210"/>
    </cofactor>
    <text evidence="3">Binds 1 FMN per subunit.</text>
</comment>
<accession>A0A3D8TUI8</accession>
<dbReference type="NCBIfam" id="TIGR00521">
    <property type="entry name" value="coaBC_dfp"/>
    <property type="match status" value="1"/>
</dbReference>
<comment type="catalytic activity">
    <reaction evidence="3 4">
        <text>N-[(R)-4-phosphopantothenoyl]-L-cysteine + H(+) = (R)-4'-phosphopantetheine + CO2</text>
        <dbReference type="Rhea" id="RHEA:16793"/>
        <dbReference type="ChEBI" id="CHEBI:15378"/>
        <dbReference type="ChEBI" id="CHEBI:16526"/>
        <dbReference type="ChEBI" id="CHEBI:59458"/>
        <dbReference type="ChEBI" id="CHEBI:61723"/>
        <dbReference type="EC" id="4.1.1.36"/>
    </reaction>
</comment>
<feature type="binding site" evidence="3">
    <location>
        <position position="324"/>
    </location>
    <ligand>
        <name>CTP</name>
        <dbReference type="ChEBI" id="CHEBI:37563"/>
    </ligand>
</feature>
<dbReference type="PANTHER" id="PTHR14359">
    <property type="entry name" value="HOMO-OLIGOMERIC FLAVIN CONTAINING CYS DECARBOXYLASE FAMILY"/>
    <property type="match status" value="1"/>
</dbReference>
<feature type="active site" description="Proton donor" evidence="3">
    <location>
        <position position="157"/>
    </location>
</feature>
<keyword evidence="3 4" id="KW-0288">FMN</keyword>
<comment type="pathway">
    <text evidence="3 4">Cofactor biosynthesis; coenzyme A biosynthesis; CoA from (R)-pantothenate: step 2/5.</text>
</comment>
<dbReference type="GO" id="GO:0004633">
    <property type="term" value="F:phosphopantothenoylcysteine decarboxylase activity"/>
    <property type="evidence" value="ECO:0007669"/>
    <property type="project" value="UniProtKB-UniRule"/>
</dbReference>
<dbReference type="EC" id="4.1.1.36" evidence="3"/>
<dbReference type="GO" id="GO:0015937">
    <property type="term" value="P:coenzyme A biosynthetic process"/>
    <property type="evidence" value="ECO:0007669"/>
    <property type="project" value="UniProtKB-UniRule"/>
</dbReference>
<keyword evidence="3 4" id="KW-0285">Flavoprotein</keyword>
<dbReference type="UniPathway" id="UPA00241">
    <property type="reaction ID" value="UER00353"/>
</dbReference>
<evidence type="ECO:0000259" key="6">
    <source>
        <dbReference type="Pfam" id="PF04127"/>
    </source>
</evidence>
<evidence type="ECO:0000256" key="1">
    <source>
        <dbReference type="ARBA" id="ARBA00022793"/>
    </source>
</evidence>
<dbReference type="InterPro" id="IPR007085">
    <property type="entry name" value="DNA/pantothenate-metab_flavo_C"/>
</dbReference>
<feature type="binding site" evidence="3">
    <location>
        <position position="342"/>
    </location>
    <ligand>
        <name>CTP</name>
        <dbReference type="ChEBI" id="CHEBI:37563"/>
    </ligand>
</feature>
<evidence type="ECO:0000256" key="4">
    <source>
        <dbReference type="RuleBase" id="RU364078"/>
    </source>
</evidence>
<dbReference type="Gene3D" id="3.40.50.1950">
    <property type="entry name" value="Flavin prenyltransferase-like"/>
    <property type="match status" value="1"/>
</dbReference>
<dbReference type="HAMAP" id="MF_02225">
    <property type="entry name" value="CoaBC"/>
    <property type="match status" value="1"/>
</dbReference>
<feature type="region of interest" description="Phosphopantothenate--cysteine ligase" evidence="3">
    <location>
        <begin position="191"/>
        <end position="401"/>
    </location>
</feature>
<name>A0A3D8TUI8_9LIST</name>
<dbReference type="InterPro" id="IPR005252">
    <property type="entry name" value="CoaBC"/>
</dbReference>